<accession>A0ACB8S6G7</accession>
<evidence type="ECO:0000313" key="1">
    <source>
        <dbReference type="EMBL" id="KAI0051353.1"/>
    </source>
</evidence>
<sequence length="1646" mass="178726">MDFLPSHSSSPDALRQQLQALLDSKERQLQQAGALGQRVLAQRVELEERVRLLQALDADKPDDADVNADMRARYRELADTVRAWDDENVLLSSAFGAKRANGAEPPSPPPTFDALELPRDEPERPKPAAGTSAAQSSRRAKNAAHRADDVEFAFEIGSGLLTEVRRLQSLLGERDKAIQDMKEERDDLDKTLESLRNALKSQEQSTDKYKEENWNLEVSLQELRTQFSDAQSSVQRLEGEHKRVTRLLNNTRESTDQYKNEAERLNSALEELKAKHETDIAQARKQAASLQRDKSDLQQELTNAKSEMSRQGRRLPRFGSPLTPEGRERTDLLTPHDREDDDVFSNHAASTNRKRGDTSVMFSADGEYDSSPDVSPSRPFLAPNHPSNEVEALQQRLAHAQRQINTLKGTLQREKELKIEYRKRLESPVAAHGLGAEEDVTDEEQENDEPSAGKKQARKLTPYRVGRGGRGARGGGRGARGRGGLTLIQRLENAARSPASEYDEDEAADVTATPPPPVPSIPSFFHGGAEADDEPEPHYDVDGDDDDEPPRFSPPPSNRTSVDGMDPIFANVLRRSSSSGSLPYNRSPLRNAVVARAAPRRPRGGAAYQEARPASLVGQPEALAAELFGIGMESVDEGVPERVLAEFAVQTEGDEAPLPPSESELAPPPIQVTPAAPETAEFGVQVEPEVLPAPEPAPVLKIETADMSMQTEPEPVPEPEPVVLVERAEAGIQHEPVTPPRVYTESAIATEPLPEPELTPVAPLPETTHAEVQTLPASKSEIEIQTVPTPAVVVTSTSDADVQTSDVPPSLLRADEAVSRRDTITQANWAHDTSGDSTLRGVPAALALSEVADEEYDDGATETGADTDTETEEFHDARASIALTTPTYSMSVHTFHSARPFSDDGLSDEDDTESVKASRYAQRAAGADSRASSAYGRRPDSFYAARQVSYDDQSVQADFVEEPTPVPEPIPLPLPEPPKPELKEMSMQTDEWVPPAPPAPLPVPIPVATPVSRPPSLPIGHSAYKVGNQTFQYISPPNSAGLSPSLSVPPSPIAAVRDSVATIIPAARSSHDRRQSIESTLSGVMDDSTPRSRLPSVGPAPVDKTRPPMMMLPPPPRAPPPSASMPPPNFIPERRGFTSSSSSQDAPGRPISPPPPELLQRATTPTFGSLRGGIPRQHGSSLPPPQQGLGQRPSTNSFRSAANAAAYANGTAVPAGLAMFANRDRERVREMSTTSLHSDHSIGSGRSSMSSDHYFPARSQPLVPNAPTSPSRMNPINGLADTSARSAASTDPTVIHAITQTMIGEFLYKYTRRPMGKGHGEKRHKRFFWVHPYTKTLYWSSADPGSSNVSESSAKSAYIESVRSVLDPNPLPPGLYQYSVIVSTPQREMKITAPTKERHDIWLNALKYLLTRPPPVPVASPGNVANGRPALAPLSPNPGVPGLPEDEPRQAGLLASPQSYRSGRSMQTGESWNITPRGQRSQSQLSVGGSIGKRSGTPAVEYLRWAGPEGPYSPTKSFEHVPGGGEEDDLEFELHDDSLSENGFEGLENVRACCDGRHTVGEHPHHHHHHHQHDAPQQQKRREPSQTRDKQLLDARAADPPRPSSPAWSFRSRAGSATSHDGGFFSGKLRFGSRRSKAAPTGGQDS</sequence>
<organism evidence="1 2">
    <name type="scientific">Auriscalpium vulgare</name>
    <dbReference type="NCBI Taxonomy" id="40419"/>
    <lineage>
        <taxon>Eukaryota</taxon>
        <taxon>Fungi</taxon>
        <taxon>Dikarya</taxon>
        <taxon>Basidiomycota</taxon>
        <taxon>Agaricomycotina</taxon>
        <taxon>Agaricomycetes</taxon>
        <taxon>Russulales</taxon>
        <taxon>Auriscalpiaceae</taxon>
        <taxon>Auriscalpium</taxon>
    </lineage>
</organism>
<comment type="caution">
    <text evidence="1">The sequence shown here is derived from an EMBL/GenBank/DDBJ whole genome shotgun (WGS) entry which is preliminary data.</text>
</comment>
<dbReference type="EMBL" id="MU275853">
    <property type="protein sequence ID" value="KAI0051353.1"/>
    <property type="molecule type" value="Genomic_DNA"/>
</dbReference>
<name>A0ACB8S6G7_9AGAM</name>
<gene>
    <name evidence="1" type="ORF">FA95DRAFT_1534854</name>
</gene>
<dbReference type="Proteomes" id="UP000814033">
    <property type="component" value="Unassembled WGS sequence"/>
</dbReference>
<proteinExistence type="predicted"/>
<evidence type="ECO:0000313" key="2">
    <source>
        <dbReference type="Proteomes" id="UP000814033"/>
    </source>
</evidence>
<reference evidence="1" key="2">
    <citation type="journal article" date="2022" name="New Phytol.">
        <title>Evolutionary transition to the ectomycorrhizal habit in the genomes of a hyperdiverse lineage of mushroom-forming fungi.</title>
        <authorList>
            <person name="Looney B."/>
            <person name="Miyauchi S."/>
            <person name="Morin E."/>
            <person name="Drula E."/>
            <person name="Courty P.E."/>
            <person name="Kohler A."/>
            <person name="Kuo A."/>
            <person name="LaButti K."/>
            <person name="Pangilinan J."/>
            <person name="Lipzen A."/>
            <person name="Riley R."/>
            <person name="Andreopoulos W."/>
            <person name="He G."/>
            <person name="Johnson J."/>
            <person name="Nolan M."/>
            <person name="Tritt A."/>
            <person name="Barry K.W."/>
            <person name="Grigoriev I.V."/>
            <person name="Nagy L.G."/>
            <person name="Hibbett D."/>
            <person name="Henrissat B."/>
            <person name="Matheny P.B."/>
            <person name="Labbe J."/>
            <person name="Martin F.M."/>
        </authorList>
    </citation>
    <scope>NUCLEOTIDE SEQUENCE</scope>
    <source>
        <strain evidence="1">FP105234-sp</strain>
    </source>
</reference>
<protein>
    <submittedName>
        <fullName evidence="1">Uncharacterized protein</fullName>
    </submittedName>
</protein>
<keyword evidence="2" id="KW-1185">Reference proteome</keyword>
<reference evidence="1" key="1">
    <citation type="submission" date="2021-02" db="EMBL/GenBank/DDBJ databases">
        <authorList>
            <consortium name="DOE Joint Genome Institute"/>
            <person name="Ahrendt S."/>
            <person name="Looney B.P."/>
            <person name="Miyauchi S."/>
            <person name="Morin E."/>
            <person name="Drula E."/>
            <person name="Courty P.E."/>
            <person name="Chicoki N."/>
            <person name="Fauchery L."/>
            <person name="Kohler A."/>
            <person name="Kuo A."/>
            <person name="Labutti K."/>
            <person name="Pangilinan J."/>
            <person name="Lipzen A."/>
            <person name="Riley R."/>
            <person name="Andreopoulos W."/>
            <person name="He G."/>
            <person name="Johnson J."/>
            <person name="Barry K.W."/>
            <person name="Grigoriev I.V."/>
            <person name="Nagy L."/>
            <person name="Hibbett D."/>
            <person name="Henrissat B."/>
            <person name="Matheny P.B."/>
            <person name="Labbe J."/>
            <person name="Martin F."/>
        </authorList>
    </citation>
    <scope>NUCLEOTIDE SEQUENCE</scope>
    <source>
        <strain evidence="1">FP105234-sp</strain>
    </source>
</reference>